<gene>
    <name evidence="1" type="ORF">AMS69_07345</name>
    <name evidence="2" type="ORF">GOC83_05685</name>
</gene>
<organism evidence="1 3">
    <name type="scientific">Haloarcula rubripromontorii</name>
    <dbReference type="NCBI Taxonomy" id="1705562"/>
    <lineage>
        <taxon>Archaea</taxon>
        <taxon>Methanobacteriati</taxon>
        <taxon>Methanobacteriota</taxon>
        <taxon>Stenosarchaea group</taxon>
        <taxon>Halobacteria</taxon>
        <taxon>Halobacteriales</taxon>
        <taxon>Haloarculaceae</taxon>
        <taxon>Haloarcula</taxon>
    </lineage>
</organism>
<reference evidence="1 3" key="1">
    <citation type="submission" date="2015-08" db="EMBL/GenBank/DDBJ databases">
        <title>Genomes of Isolates from Cabo Rojo, PR.</title>
        <authorList>
            <person name="Sanchez-Nieves R.L."/>
            <person name="Montalvo-Rodriguez R."/>
        </authorList>
    </citation>
    <scope>NUCLEOTIDE SEQUENCE [LARGE SCALE GENOMIC DNA]</scope>
    <source>
        <strain evidence="1 3">SL3</strain>
    </source>
</reference>
<dbReference type="RefSeq" id="WP_053967418.1">
    <property type="nucleotide sequence ID" value="NZ_JAWJXX010000016.1"/>
</dbReference>
<dbReference type="PATRIC" id="fig|1705562.3.peg.2536"/>
<dbReference type="EMBL" id="LIUF01000002">
    <property type="protein sequence ID" value="KOX93728.1"/>
    <property type="molecule type" value="Genomic_DNA"/>
</dbReference>
<protein>
    <submittedName>
        <fullName evidence="1">Uncharacterized protein</fullName>
    </submittedName>
</protein>
<proteinExistence type="predicted"/>
<accession>A0A0M9AL65</accession>
<keyword evidence="3" id="KW-1185">Reference proteome</keyword>
<comment type="caution">
    <text evidence="1">The sequence shown here is derived from an EMBL/GenBank/DDBJ whole genome shotgun (WGS) entry which is preliminary data.</text>
</comment>
<dbReference type="EMBL" id="WOWB01000001">
    <property type="protein sequence ID" value="NLV05626.1"/>
    <property type="molecule type" value="Genomic_DNA"/>
</dbReference>
<dbReference type="AlphaFoldDB" id="A0A0M9AL65"/>
<reference evidence="2" key="2">
    <citation type="submission" date="2019-12" db="EMBL/GenBank/DDBJ databases">
        <title>The whole-genome sequencing of Haloarcula japonica strain pws8.</title>
        <authorList>
            <person name="Verma D.K."/>
            <person name="Gopal K."/>
            <person name="Prasad E.S."/>
        </authorList>
    </citation>
    <scope>NUCLEOTIDE SEQUENCE</scope>
    <source>
        <strain evidence="2">Pws8</strain>
    </source>
</reference>
<dbReference type="STRING" id="1705562.AMS69_07345"/>
<dbReference type="OrthoDB" id="230781at2157"/>
<evidence type="ECO:0000313" key="3">
    <source>
        <dbReference type="Proteomes" id="UP000037729"/>
    </source>
</evidence>
<dbReference type="Proteomes" id="UP000610611">
    <property type="component" value="Unassembled WGS sequence"/>
</dbReference>
<dbReference type="Proteomes" id="UP000037729">
    <property type="component" value="Unassembled WGS sequence"/>
</dbReference>
<evidence type="ECO:0000313" key="2">
    <source>
        <dbReference type="EMBL" id="NLV05626.1"/>
    </source>
</evidence>
<evidence type="ECO:0000313" key="1">
    <source>
        <dbReference type="EMBL" id="KOX93728.1"/>
    </source>
</evidence>
<sequence>MPEDSDPEANLEQWKSAMQEEHAEAIANPDPDESHRIEGVAQVTYRVTFDYDAGEDALERATAEEVDDLTDPELLSCACGVRGMTPEEAREHMAAAVEQE</sequence>
<name>A0A0M9AL65_9EURY</name>